<dbReference type="STRING" id="546874.SAMN04488544_2838"/>
<evidence type="ECO:0000256" key="4">
    <source>
        <dbReference type="ARBA" id="ARBA00022475"/>
    </source>
</evidence>
<evidence type="ECO:0000256" key="2">
    <source>
        <dbReference type="ARBA" id="ARBA00007254"/>
    </source>
</evidence>
<dbReference type="InterPro" id="IPR019823">
    <property type="entry name" value="Mechanosensitive_channel_CS"/>
</dbReference>
<evidence type="ECO:0000256" key="8">
    <source>
        <dbReference type="ARBA" id="ARBA00023136"/>
    </source>
</evidence>
<dbReference type="EMBL" id="LT629799">
    <property type="protein sequence ID" value="SDU97457.1"/>
    <property type="molecule type" value="Genomic_DNA"/>
</dbReference>
<evidence type="ECO:0000256" key="5">
    <source>
        <dbReference type="ARBA" id="ARBA00022692"/>
    </source>
</evidence>
<feature type="transmembrane region" description="Helical" evidence="11">
    <location>
        <begin position="16"/>
        <end position="37"/>
    </location>
</feature>
<gene>
    <name evidence="12" type="ORF">SAMN04488544_2838</name>
</gene>
<dbReference type="PROSITE" id="PS01327">
    <property type="entry name" value="MSCL"/>
    <property type="match status" value="1"/>
</dbReference>
<keyword evidence="3" id="KW-0813">Transport</keyword>
<dbReference type="NCBIfam" id="TIGR00220">
    <property type="entry name" value="mscL"/>
    <property type="match status" value="1"/>
</dbReference>
<feature type="region of interest" description="Disordered" evidence="10">
    <location>
        <begin position="126"/>
        <end position="145"/>
    </location>
</feature>
<evidence type="ECO:0000256" key="7">
    <source>
        <dbReference type="ARBA" id="ARBA00023065"/>
    </source>
</evidence>
<dbReference type="Gene3D" id="1.10.1200.120">
    <property type="entry name" value="Large-conductance mechanosensitive channel, MscL, domain 1"/>
    <property type="match status" value="1"/>
</dbReference>
<dbReference type="InterPro" id="IPR001185">
    <property type="entry name" value="MS_channel"/>
</dbReference>
<keyword evidence="8 11" id="KW-0472">Membrane</keyword>
<keyword evidence="13" id="KW-1185">Reference proteome</keyword>
<comment type="similarity">
    <text evidence="2">Belongs to the MscL family.</text>
</comment>
<dbReference type="InterPro" id="IPR037673">
    <property type="entry name" value="MSC/AndL"/>
</dbReference>
<comment type="subcellular location">
    <subcellularLocation>
        <location evidence="1">Cell membrane</location>
        <topology evidence="1">Multi-pass membrane protein</topology>
    </subcellularLocation>
</comment>
<evidence type="ECO:0000313" key="12">
    <source>
        <dbReference type="EMBL" id="SDU97457.1"/>
    </source>
</evidence>
<keyword evidence="5 11" id="KW-0812">Transmembrane</keyword>
<dbReference type="PANTHER" id="PTHR30266">
    <property type="entry name" value="MECHANOSENSITIVE CHANNEL MSCL"/>
    <property type="match status" value="1"/>
</dbReference>
<name>A0A1H2MW29_9ACTN</name>
<evidence type="ECO:0000256" key="6">
    <source>
        <dbReference type="ARBA" id="ARBA00022989"/>
    </source>
</evidence>
<sequence length="145" mass="15494">MKSLTGFRDFLMRGNLVDLAVAVIIGTAFAAVVKAFTGMIMDIIGKFGGVPDFSSTSIYGISVGVFITALLSFVLTAAVVYWLVVIPFTNISARLKKQEEQVEAAPAVTSEDLLTEIRDLLRQQAVGNPTPGQVPGSFPGQVTER</sequence>
<evidence type="ECO:0000313" key="13">
    <source>
        <dbReference type="Proteomes" id="UP000198825"/>
    </source>
</evidence>
<keyword evidence="7" id="KW-0406">Ion transport</keyword>
<evidence type="ECO:0000256" key="11">
    <source>
        <dbReference type="SAM" id="Phobius"/>
    </source>
</evidence>
<dbReference type="InterPro" id="IPR036019">
    <property type="entry name" value="MscL_channel"/>
</dbReference>
<evidence type="ECO:0000256" key="3">
    <source>
        <dbReference type="ARBA" id="ARBA00022448"/>
    </source>
</evidence>
<dbReference type="GO" id="GO:0008381">
    <property type="term" value="F:mechanosensitive monoatomic ion channel activity"/>
    <property type="evidence" value="ECO:0007669"/>
    <property type="project" value="InterPro"/>
</dbReference>
<evidence type="ECO:0000256" key="9">
    <source>
        <dbReference type="ARBA" id="ARBA00023303"/>
    </source>
</evidence>
<keyword evidence="6 11" id="KW-1133">Transmembrane helix</keyword>
<accession>A0A1H2MW29</accession>
<dbReference type="AlphaFoldDB" id="A0A1H2MW29"/>
<keyword evidence="4" id="KW-1003">Cell membrane</keyword>
<evidence type="ECO:0000256" key="10">
    <source>
        <dbReference type="SAM" id="MobiDB-lite"/>
    </source>
</evidence>
<feature type="transmembrane region" description="Helical" evidence="11">
    <location>
        <begin position="57"/>
        <end position="88"/>
    </location>
</feature>
<reference evidence="13" key="1">
    <citation type="submission" date="2016-10" db="EMBL/GenBank/DDBJ databases">
        <authorList>
            <person name="Varghese N."/>
            <person name="Submissions S."/>
        </authorList>
    </citation>
    <scope>NUCLEOTIDE SEQUENCE [LARGE SCALE GENOMIC DNA]</scope>
    <source>
        <strain evidence="13">DSM 21743</strain>
    </source>
</reference>
<dbReference type="SUPFAM" id="SSF81330">
    <property type="entry name" value="Gated mechanosensitive channel"/>
    <property type="match status" value="1"/>
</dbReference>
<proteinExistence type="inferred from homology"/>
<dbReference type="Proteomes" id="UP000198825">
    <property type="component" value="Chromosome I"/>
</dbReference>
<protein>
    <submittedName>
        <fullName evidence="12">Large conductance mechanosensitive channel</fullName>
    </submittedName>
</protein>
<organism evidence="12 13">
    <name type="scientific">Microlunatus sagamiharensis</name>
    <dbReference type="NCBI Taxonomy" id="546874"/>
    <lineage>
        <taxon>Bacteria</taxon>
        <taxon>Bacillati</taxon>
        <taxon>Actinomycetota</taxon>
        <taxon>Actinomycetes</taxon>
        <taxon>Propionibacteriales</taxon>
        <taxon>Propionibacteriaceae</taxon>
        <taxon>Microlunatus</taxon>
    </lineage>
</organism>
<dbReference type="Pfam" id="PF01741">
    <property type="entry name" value="MscL"/>
    <property type="match status" value="1"/>
</dbReference>
<evidence type="ECO:0000256" key="1">
    <source>
        <dbReference type="ARBA" id="ARBA00004651"/>
    </source>
</evidence>
<keyword evidence="9" id="KW-0407">Ion channel</keyword>
<dbReference type="PANTHER" id="PTHR30266:SF2">
    <property type="entry name" value="LARGE-CONDUCTANCE MECHANOSENSITIVE CHANNEL"/>
    <property type="match status" value="1"/>
</dbReference>
<dbReference type="GO" id="GO:0005886">
    <property type="term" value="C:plasma membrane"/>
    <property type="evidence" value="ECO:0007669"/>
    <property type="project" value="UniProtKB-SubCell"/>
</dbReference>